<gene>
    <name evidence="2" type="ORF">OCTVUL_1B004785</name>
</gene>
<feature type="compositionally biased region" description="Polar residues" evidence="1">
    <location>
        <begin position="44"/>
        <end position="64"/>
    </location>
</feature>
<keyword evidence="3" id="KW-1185">Reference proteome</keyword>
<protein>
    <submittedName>
        <fullName evidence="2">Uncharacterized protein</fullName>
    </submittedName>
</protein>
<feature type="region of interest" description="Disordered" evidence="1">
    <location>
        <begin position="44"/>
        <end position="100"/>
    </location>
</feature>
<evidence type="ECO:0000256" key="1">
    <source>
        <dbReference type="SAM" id="MobiDB-lite"/>
    </source>
</evidence>
<organism evidence="2 3">
    <name type="scientific">Octopus vulgaris</name>
    <name type="common">Common octopus</name>
    <dbReference type="NCBI Taxonomy" id="6645"/>
    <lineage>
        <taxon>Eukaryota</taxon>
        <taxon>Metazoa</taxon>
        <taxon>Spiralia</taxon>
        <taxon>Lophotrochozoa</taxon>
        <taxon>Mollusca</taxon>
        <taxon>Cephalopoda</taxon>
        <taxon>Coleoidea</taxon>
        <taxon>Octopodiformes</taxon>
        <taxon>Octopoda</taxon>
        <taxon>Incirrata</taxon>
        <taxon>Octopodidae</taxon>
        <taxon>Octopus</taxon>
    </lineage>
</organism>
<proteinExistence type="predicted"/>
<feature type="compositionally biased region" description="Polar residues" evidence="1">
    <location>
        <begin position="13"/>
        <end position="24"/>
    </location>
</feature>
<feature type="region of interest" description="Disordered" evidence="1">
    <location>
        <begin position="1"/>
        <end position="29"/>
    </location>
</feature>
<evidence type="ECO:0000313" key="3">
    <source>
        <dbReference type="Proteomes" id="UP001162480"/>
    </source>
</evidence>
<feature type="compositionally biased region" description="Basic and acidic residues" evidence="1">
    <location>
        <begin position="1"/>
        <end position="12"/>
    </location>
</feature>
<name>A0AA36AYX5_OCTVU</name>
<dbReference type="Proteomes" id="UP001162480">
    <property type="component" value="Chromosome 6"/>
</dbReference>
<dbReference type="EMBL" id="OX597819">
    <property type="protein sequence ID" value="CAI9724183.1"/>
    <property type="molecule type" value="Genomic_DNA"/>
</dbReference>
<dbReference type="AlphaFoldDB" id="A0AA36AYX5"/>
<evidence type="ECO:0000313" key="2">
    <source>
        <dbReference type="EMBL" id="CAI9724183.1"/>
    </source>
</evidence>
<reference evidence="2" key="1">
    <citation type="submission" date="2023-08" db="EMBL/GenBank/DDBJ databases">
        <authorList>
            <person name="Alioto T."/>
            <person name="Alioto T."/>
            <person name="Gomez Garrido J."/>
        </authorList>
    </citation>
    <scope>NUCLEOTIDE SEQUENCE</scope>
</reference>
<accession>A0AA36AYX5</accession>
<sequence length="100" mass="10858">MHANESAKDATRRNSLNALRITSAQRRESEEQCCDQLAHIAAQRASQSNEQRSAYRTRNASSTAVARASETAAQHADQLTRDASSTAVARAAETAEQRAD</sequence>